<dbReference type="EMBL" id="BAAAZG010000056">
    <property type="protein sequence ID" value="GAA4097563.1"/>
    <property type="molecule type" value="Genomic_DNA"/>
</dbReference>
<sequence>MITELVDRILTGDDDAAFELEEQVDDDPVLLRRLRPHLLRLIDAEVYIPVKLFGEADETFQREAVRRVESGEDSEQDLVAILTATRGPVVEAAFRGWLERPPSGMDANALTRFLRRYGWDFDDRGRRREICGNVAYRLVPEVPAPSPAGTAPAEERCPWCTAALWTALDGDTADPRFAAALAHTGWRGRLRILTCFVCSTYATVYTQVSPDGGATWSAYTTQPTYLKERKPAPEEPPAVRLVPGEERPGGYEGHDCEGGSTLGGRPGWIQDPDFPDCPACGRLMNYVGAVAGGDTIGQDHGVLFLFLHEPCGLAAVVSQFD</sequence>
<protein>
    <recommendedName>
        <fullName evidence="4">DUF1963 domain-containing protein</fullName>
    </recommendedName>
</protein>
<comment type="caution">
    <text evidence="2">The sequence shown here is derived from an EMBL/GenBank/DDBJ whole genome shotgun (WGS) entry which is preliminary data.</text>
</comment>
<gene>
    <name evidence="2" type="ORF">GCM10022214_72060</name>
</gene>
<evidence type="ECO:0000256" key="1">
    <source>
        <dbReference type="SAM" id="MobiDB-lite"/>
    </source>
</evidence>
<reference evidence="3" key="1">
    <citation type="journal article" date="2019" name="Int. J. Syst. Evol. Microbiol.">
        <title>The Global Catalogue of Microorganisms (GCM) 10K type strain sequencing project: providing services to taxonomists for standard genome sequencing and annotation.</title>
        <authorList>
            <consortium name="The Broad Institute Genomics Platform"/>
            <consortium name="The Broad Institute Genome Sequencing Center for Infectious Disease"/>
            <person name="Wu L."/>
            <person name="Ma J."/>
        </authorList>
    </citation>
    <scope>NUCLEOTIDE SEQUENCE [LARGE SCALE GENOMIC DNA]</scope>
    <source>
        <strain evidence="3">JCM 16702</strain>
    </source>
</reference>
<dbReference type="RefSeq" id="WP_344956523.1">
    <property type="nucleotide sequence ID" value="NZ_BAAAZG010000056.1"/>
</dbReference>
<evidence type="ECO:0008006" key="4">
    <source>
        <dbReference type="Google" id="ProtNLM"/>
    </source>
</evidence>
<organism evidence="2 3">
    <name type="scientific">Actinomadura miaoliensis</name>
    <dbReference type="NCBI Taxonomy" id="430685"/>
    <lineage>
        <taxon>Bacteria</taxon>
        <taxon>Bacillati</taxon>
        <taxon>Actinomycetota</taxon>
        <taxon>Actinomycetes</taxon>
        <taxon>Streptosporangiales</taxon>
        <taxon>Thermomonosporaceae</taxon>
        <taxon>Actinomadura</taxon>
    </lineage>
</organism>
<proteinExistence type="predicted"/>
<evidence type="ECO:0000313" key="2">
    <source>
        <dbReference type="EMBL" id="GAA4097563.1"/>
    </source>
</evidence>
<name>A0ABP7WV04_9ACTN</name>
<keyword evidence="3" id="KW-1185">Reference proteome</keyword>
<evidence type="ECO:0000313" key="3">
    <source>
        <dbReference type="Proteomes" id="UP001500683"/>
    </source>
</evidence>
<accession>A0ABP7WV04</accession>
<feature type="region of interest" description="Disordered" evidence="1">
    <location>
        <begin position="226"/>
        <end position="251"/>
    </location>
</feature>
<dbReference type="Proteomes" id="UP001500683">
    <property type="component" value="Unassembled WGS sequence"/>
</dbReference>